<dbReference type="GeneID" id="64628491"/>
<evidence type="ECO:0000313" key="1">
    <source>
        <dbReference type="EMBL" id="KAG1824837.1"/>
    </source>
</evidence>
<dbReference type="AlphaFoldDB" id="A0A9P7ELR7"/>
<organism evidence="1 2">
    <name type="scientific">Suillus subaureus</name>
    <dbReference type="NCBI Taxonomy" id="48587"/>
    <lineage>
        <taxon>Eukaryota</taxon>
        <taxon>Fungi</taxon>
        <taxon>Dikarya</taxon>
        <taxon>Basidiomycota</taxon>
        <taxon>Agaricomycotina</taxon>
        <taxon>Agaricomycetes</taxon>
        <taxon>Agaricomycetidae</taxon>
        <taxon>Boletales</taxon>
        <taxon>Suillineae</taxon>
        <taxon>Suillaceae</taxon>
        <taxon>Suillus</taxon>
    </lineage>
</organism>
<dbReference type="EMBL" id="JABBWG010000003">
    <property type="protein sequence ID" value="KAG1824837.1"/>
    <property type="molecule type" value="Genomic_DNA"/>
</dbReference>
<dbReference type="Proteomes" id="UP000807769">
    <property type="component" value="Unassembled WGS sequence"/>
</dbReference>
<accession>A0A9P7ELR7</accession>
<keyword evidence="2" id="KW-1185">Reference proteome</keyword>
<sequence length="67" mass="7436">MRRYAYFRTCSREAWSMTCSRGICSVTYICQTGLGIGHLTLNSPNNCQVGETGAAQWRSIANNTKEA</sequence>
<dbReference type="RefSeq" id="XP_041198554.1">
    <property type="nucleotide sequence ID" value="XM_041334474.1"/>
</dbReference>
<reference evidence="1" key="1">
    <citation type="journal article" date="2020" name="New Phytol.">
        <title>Comparative genomics reveals dynamic genome evolution in host specialist ectomycorrhizal fungi.</title>
        <authorList>
            <person name="Lofgren L.A."/>
            <person name="Nguyen N.H."/>
            <person name="Vilgalys R."/>
            <person name="Ruytinx J."/>
            <person name="Liao H.L."/>
            <person name="Branco S."/>
            <person name="Kuo A."/>
            <person name="LaButti K."/>
            <person name="Lipzen A."/>
            <person name="Andreopoulos W."/>
            <person name="Pangilinan J."/>
            <person name="Riley R."/>
            <person name="Hundley H."/>
            <person name="Na H."/>
            <person name="Barry K."/>
            <person name="Grigoriev I.V."/>
            <person name="Stajich J.E."/>
            <person name="Kennedy P.G."/>
        </authorList>
    </citation>
    <scope>NUCLEOTIDE SEQUENCE</scope>
    <source>
        <strain evidence="1">MN1</strain>
    </source>
</reference>
<evidence type="ECO:0000313" key="2">
    <source>
        <dbReference type="Proteomes" id="UP000807769"/>
    </source>
</evidence>
<gene>
    <name evidence="1" type="ORF">BJ212DRAFT_1322734</name>
</gene>
<protein>
    <submittedName>
        <fullName evidence="1">Uncharacterized protein</fullName>
    </submittedName>
</protein>
<name>A0A9P7ELR7_9AGAM</name>
<proteinExistence type="predicted"/>
<comment type="caution">
    <text evidence="1">The sequence shown here is derived from an EMBL/GenBank/DDBJ whole genome shotgun (WGS) entry which is preliminary data.</text>
</comment>